<organism evidence="1">
    <name type="scientific">Prunus dulcis</name>
    <name type="common">Almond</name>
    <name type="synonym">Amygdalus dulcis</name>
    <dbReference type="NCBI Taxonomy" id="3755"/>
    <lineage>
        <taxon>Eukaryota</taxon>
        <taxon>Viridiplantae</taxon>
        <taxon>Streptophyta</taxon>
        <taxon>Embryophyta</taxon>
        <taxon>Tracheophyta</taxon>
        <taxon>Spermatophyta</taxon>
        <taxon>Magnoliopsida</taxon>
        <taxon>eudicotyledons</taxon>
        <taxon>Gunneridae</taxon>
        <taxon>Pentapetalae</taxon>
        <taxon>rosids</taxon>
        <taxon>fabids</taxon>
        <taxon>Rosales</taxon>
        <taxon>Rosaceae</taxon>
        <taxon>Amygdaloideae</taxon>
        <taxon>Amygdaleae</taxon>
        <taxon>Prunus</taxon>
    </lineage>
</organism>
<gene>
    <name evidence="1" type="ORF">Prudu_021710</name>
</gene>
<feature type="non-terminal residue" evidence="1">
    <location>
        <position position="1"/>
    </location>
</feature>
<reference evidence="1" key="1">
    <citation type="journal article" date="2019" name="Science">
        <title>Mutation of a bHLH transcription factor allowed almond domestication.</title>
        <authorList>
            <person name="Sanchez-Perez R."/>
            <person name="Pavan S."/>
            <person name="Mazzeo R."/>
            <person name="Moldovan C."/>
            <person name="Aiese Cigliano R."/>
            <person name="Del Cueto J."/>
            <person name="Ricciardi F."/>
            <person name="Lotti C."/>
            <person name="Ricciardi L."/>
            <person name="Dicenta F."/>
            <person name="Lopez-Marques R.L."/>
            <person name="Lindberg Moller B."/>
        </authorList>
    </citation>
    <scope>NUCLEOTIDE SEQUENCE</scope>
</reference>
<evidence type="ECO:0000313" key="1">
    <source>
        <dbReference type="EMBL" id="BBH09263.1"/>
    </source>
</evidence>
<dbReference type="AlphaFoldDB" id="A0A4Y1RZM5"/>
<dbReference type="EMBL" id="AP019304">
    <property type="protein sequence ID" value="BBH09263.1"/>
    <property type="molecule type" value="Genomic_DNA"/>
</dbReference>
<protein>
    <submittedName>
        <fullName evidence="1">ZWICHEL kinesin-like calmodulin-binding protein</fullName>
    </submittedName>
</protein>
<sequence>SLSSLSLSLLRTRNPLPFYFFWLATATTSHHRHRHHTPPLGAAPVPLEPPHFLLSVPTHRHLDPPSWSPETATKRSCFDSFHPTFGLSFSLISPPHLTSKVLRPRIHSRRDPLTICSVIALARVDL</sequence>
<accession>A0A4Y1RZM5</accession>
<proteinExistence type="predicted"/>
<name>A0A4Y1RZM5_PRUDU</name>